<protein>
    <submittedName>
        <fullName evidence="1">Uncharacterized protein</fullName>
    </submittedName>
</protein>
<evidence type="ECO:0000313" key="1">
    <source>
        <dbReference type="EMBL" id="QQG36639.1"/>
    </source>
</evidence>
<reference evidence="1 2" key="1">
    <citation type="submission" date="2020-07" db="EMBL/GenBank/DDBJ databases">
        <title>Huge and variable diversity of episymbiotic CPR bacteria and DPANN archaea in groundwater ecosystems.</title>
        <authorList>
            <person name="He C.Y."/>
            <person name="Keren R."/>
            <person name="Whittaker M."/>
            <person name="Farag I.F."/>
            <person name="Doudna J."/>
            <person name="Cate J.H.D."/>
            <person name="Banfield J.F."/>
        </authorList>
    </citation>
    <scope>NUCLEOTIDE SEQUENCE [LARGE SCALE GENOMIC DNA]</scope>
    <source>
        <strain evidence="1">NC_groundwater_70_Ag_B-0.1um_54_66</strain>
    </source>
</reference>
<gene>
    <name evidence="1" type="ORF">HYS17_02365</name>
</gene>
<sequence length="75" mass="8465">MKLSDKTCKAVKSADRLDNPDIDTIIYTGTDDGDQDVVEFGLHSYIRPHHNFIRAADARIVCANDNDEMEYSYAV</sequence>
<organism evidence="1 2">
    <name type="scientific">Micavibrio aeruginosavorus</name>
    <dbReference type="NCBI Taxonomy" id="349221"/>
    <lineage>
        <taxon>Bacteria</taxon>
        <taxon>Pseudomonadati</taxon>
        <taxon>Bdellovibrionota</taxon>
        <taxon>Bdellovibrionia</taxon>
        <taxon>Bdellovibrionales</taxon>
        <taxon>Pseudobdellovibrionaceae</taxon>
        <taxon>Micavibrio</taxon>
    </lineage>
</organism>
<dbReference type="AlphaFoldDB" id="A0A7T5R398"/>
<dbReference type="EMBL" id="CP066681">
    <property type="protein sequence ID" value="QQG36639.1"/>
    <property type="molecule type" value="Genomic_DNA"/>
</dbReference>
<name>A0A7T5R398_9BACT</name>
<evidence type="ECO:0000313" key="2">
    <source>
        <dbReference type="Proteomes" id="UP000595362"/>
    </source>
</evidence>
<dbReference type="Proteomes" id="UP000595362">
    <property type="component" value="Chromosome"/>
</dbReference>
<proteinExistence type="predicted"/>
<accession>A0A7T5R398</accession>